<reference evidence="2" key="1">
    <citation type="journal article" date="2019" name="Int. J. Syst. Evol. Microbiol.">
        <title>The Global Catalogue of Microorganisms (GCM) 10K type strain sequencing project: providing services to taxonomists for standard genome sequencing and annotation.</title>
        <authorList>
            <consortium name="The Broad Institute Genomics Platform"/>
            <consortium name="The Broad Institute Genome Sequencing Center for Infectious Disease"/>
            <person name="Wu L."/>
            <person name="Ma J."/>
        </authorList>
    </citation>
    <scope>NUCLEOTIDE SEQUENCE [LARGE SCALE GENOMIC DNA]</scope>
    <source>
        <strain evidence="2">JCM 16925</strain>
    </source>
</reference>
<gene>
    <name evidence="1" type="ORF">GCM10022233_77510</name>
</gene>
<name>A0ABP7W9B3_9ACTN</name>
<proteinExistence type="predicted"/>
<comment type="caution">
    <text evidence="1">The sequence shown here is derived from an EMBL/GenBank/DDBJ whole genome shotgun (WGS) entry which is preliminary data.</text>
</comment>
<accession>A0ABP7W9B3</accession>
<keyword evidence="2" id="KW-1185">Reference proteome</keyword>
<organism evidence="1 2">
    <name type="scientific">Streptomyces shaanxiensis</name>
    <dbReference type="NCBI Taxonomy" id="653357"/>
    <lineage>
        <taxon>Bacteria</taxon>
        <taxon>Bacillati</taxon>
        <taxon>Actinomycetota</taxon>
        <taxon>Actinomycetes</taxon>
        <taxon>Kitasatosporales</taxon>
        <taxon>Streptomycetaceae</taxon>
        <taxon>Streptomyces</taxon>
    </lineage>
</organism>
<protein>
    <submittedName>
        <fullName evidence="1">Uncharacterized protein</fullName>
    </submittedName>
</protein>
<evidence type="ECO:0000313" key="2">
    <source>
        <dbReference type="Proteomes" id="UP001499984"/>
    </source>
</evidence>
<sequence>MTLQSHYVSDPSWLGEPIDARPLFGPELASLLDLLRGLRRDEWSRTAVPG</sequence>
<dbReference type="EMBL" id="BAAAZY010000028">
    <property type="protein sequence ID" value="GAA4084101.1"/>
    <property type="molecule type" value="Genomic_DNA"/>
</dbReference>
<evidence type="ECO:0000313" key="1">
    <source>
        <dbReference type="EMBL" id="GAA4084101.1"/>
    </source>
</evidence>
<dbReference type="Proteomes" id="UP001499984">
    <property type="component" value="Unassembled WGS sequence"/>
</dbReference>